<dbReference type="AlphaFoldDB" id="A0A543PS49"/>
<keyword evidence="2" id="KW-0732">Signal</keyword>
<feature type="chain" id="PRO_5039457313" evidence="2">
    <location>
        <begin position="22"/>
        <end position="185"/>
    </location>
</feature>
<feature type="region of interest" description="Disordered" evidence="1">
    <location>
        <begin position="24"/>
        <end position="73"/>
    </location>
</feature>
<gene>
    <name evidence="3" type="ORF">FHX52_3635</name>
</gene>
<name>A0A543PS49_9MICO</name>
<dbReference type="EMBL" id="VFQF01000002">
    <property type="protein sequence ID" value="TQN46903.1"/>
    <property type="molecule type" value="Genomic_DNA"/>
</dbReference>
<accession>A0A543PS49</accession>
<dbReference type="PROSITE" id="PS51257">
    <property type="entry name" value="PROKAR_LIPOPROTEIN"/>
    <property type="match status" value="1"/>
</dbReference>
<dbReference type="RefSeq" id="WP_246070115.1">
    <property type="nucleotide sequence ID" value="NZ_BAAAQC010000012.1"/>
</dbReference>
<reference evidence="3 4" key="1">
    <citation type="submission" date="2019-06" db="EMBL/GenBank/DDBJ databases">
        <title>Sequencing the genomes of 1000 actinobacteria strains.</title>
        <authorList>
            <person name="Klenk H.-P."/>
        </authorList>
    </citation>
    <scope>NUCLEOTIDE SEQUENCE [LARGE SCALE GENOMIC DNA]</scope>
    <source>
        <strain evidence="3 4">DSM 21776</strain>
    </source>
</reference>
<evidence type="ECO:0000256" key="1">
    <source>
        <dbReference type="SAM" id="MobiDB-lite"/>
    </source>
</evidence>
<sequence>MKKLTTAAFALVLAGSLTACAKTADTPAPAPSTTSSTPTVAATTPSDTMSSGATSDDTTPSGSATTGTAAPVTVDQTTPEAAMTSWLGAMVAGEGQTVCNLMATGGKTISSIPGAAESCGSTITPMLSQIKQLGAVFNGLKISGATVKGNTATFESVTTTPALAADVVSNFKAVKIDGKWYVSQG</sequence>
<evidence type="ECO:0000256" key="2">
    <source>
        <dbReference type="SAM" id="SignalP"/>
    </source>
</evidence>
<comment type="caution">
    <text evidence="3">The sequence shown here is derived from an EMBL/GenBank/DDBJ whole genome shotgun (WGS) entry which is preliminary data.</text>
</comment>
<feature type="signal peptide" evidence="2">
    <location>
        <begin position="1"/>
        <end position="21"/>
    </location>
</feature>
<evidence type="ECO:0000313" key="3">
    <source>
        <dbReference type="EMBL" id="TQN46903.1"/>
    </source>
</evidence>
<proteinExistence type="predicted"/>
<organism evidence="3 4">
    <name type="scientific">Humibacillus xanthopallidus</name>
    <dbReference type="NCBI Taxonomy" id="412689"/>
    <lineage>
        <taxon>Bacteria</taxon>
        <taxon>Bacillati</taxon>
        <taxon>Actinomycetota</taxon>
        <taxon>Actinomycetes</taxon>
        <taxon>Micrococcales</taxon>
        <taxon>Intrasporangiaceae</taxon>
        <taxon>Humibacillus</taxon>
    </lineage>
</organism>
<protein>
    <submittedName>
        <fullName evidence="3">Uncharacterized protein</fullName>
    </submittedName>
</protein>
<evidence type="ECO:0000313" key="4">
    <source>
        <dbReference type="Proteomes" id="UP000320085"/>
    </source>
</evidence>
<dbReference type="Proteomes" id="UP000320085">
    <property type="component" value="Unassembled WGS sequence"/>
</dbReference>